<reference evidence="1" key="1">
    <citation type="submission" date="2022-09" db="EMBL/GenBank/DDBJ databases">
        <title>Complete genome sequence of Rossellomorea vietnamensis strain RL-WG62, a newly isolated PGPR with the potential for plant salinity stress alleviation.</title>
        <authorList>
            <person name="Ren L."/>
            <person name="Wang G."/>
            <person name="Hu H."/>
        </authorList>
    </citation>
    <scope>NUCLEOTIDE SEQUENCE</scope>
    <source>
        <strain evidence="1">RL-WG62</strain>
    </source>
</reference>
<organism evidence="1 2">
    <name type="scientific">Rossellomorea vietnamensis</name>
    <dbReference type="NCBI Taxonomy" id="218284"/>
    <lineage>
        <taxon>Bacteria</taxon>
        <taxon>Bacillati</taxon>
        <taxon>Bacillota</taxon>
        <taxon>Bacilli</taxon>
        <taxon>Bacillales</taxon>
        <taxon>Bacillaceae</taxon>
        <taxon>Rossellomorea</taxon>
    </lineage>
</organism>
<keyword evidence="1" id="KW-0808">Transferase</keyword>
<dbReference type="EMBL" id="CP104558">
    <property type="protein sequence ID" value="UXH44048.1"/>
    <property type="molecule type" value="Genomic_DNA"/>
</dbReference>
<name>A0ACD4C6B3_9BACI</name>
<sequence length="207" mass="23183">MEQNVFEEMAKRYDTEERKELAQIVVEEVKRELQDSQTKSLIDYGSGTGLASLELTDLVASTLLIDSSEQMLEVAKEKITQRAIPNADVLHSDFTQGTPDVKADIVLMSLVLLHIPDTRKILQEMFTILHDGGKLIIVDFDKNEEISHPKVHNGFVHSELKETLSGVGFTSTGIKTFHHGKRVFMKKDASMFIASSMKEVNSNYSGN</sequence>
<gene>
    <name evidence="1" type="ORF">N5C46_20810</name>
</gene>
<keyword evidence="2" id="KW-1185">Reference proteome</keyword>
<keyword evidence="1" id="KW-0489">Methyltransferase</keyword>
<proteinExistence type="predicted"/>
<evidence type="ECO:0000313" key="1">
    <source>
        <dbReference type="EMBL" id="UXH44048.1"/>
    </source>
</evidence>
<dbReference type="Proteomes" id="UP001064027">
    <property type="component" value="Chromosome"/>
</dbReference>
<accession>A0ACD4C6B3</accession>
<evidence type="ECO:0000313" key="2">
    <source>
        <dbReference type="Proteomes" id="UP001064027"/>
    </source>
</evidence>
<protein>
    <submittedName>
        <fullName evidence="1">Class I SAM-dependent methyltransferase</fullName>
    </submittedName>
</protein>